<dbReference type="Proteomes" id="UP000240883">
    <property type="component" value="Unassembled WGS sequence"/>
</dbReference>
<dbReference type="EMBL" id="KZ678163">
    <property type="protein sequence ID" value="PSN59179.1"/>
    <property type="molecule type" value="Genomic_DNA"/>
</dbReference>
<dbReference type="OrthoDB" id="3745702at2759"/>
<dbReference type="AlphaFoldDB" id="A0A2T2N1E1"/>
<reference evidence="1 2" key="1">
    <citation type="journal article" date="2018" name="Front. Microbiol.">
        <title>Genome-Wide Analysis of Corynespora cassiicola Leaf Fall Disease Putative Effectors.</title>
        <authorList>
            <person name="Lopez D."/>
            <person name="Ribeiro S."/>
            <person name="Label P."/>
            <person name="Fumanal B."/>
            <person name="Venisse J.S."/>
            <person name="Kohler A."/>
            <person name="de Oliveira R.R."/>
            <person name="Labutti K."/>
            <person name="Lipzen A."/>
            <person name="Lail K."/>
            <person name="Bauer D."/>
            <person name="Ohm R.A."/>
            <person name="Barry K.W."/>
            <person name="Spatafora J."/>
            <person name="Grigoriev I.V."/>
            <person name="Martin F.M."/>
            <person name="Pujade-Renaud V."/>
        </authorList>
    </citation>
    <scope>NUCLEOTIDE SEQUENCE [LARGE SCALE GENOMIC DNA]</scope>
    <source>
        <strain evidence="1 2">Philippines</strain>
    </source>
</reference>
<gene>
    <name evidence="1" type="ORF">BS50DRAFT_442440</name>
</gene>
<feature type="non-terminal residue" evidence="1">
    <location>
        <position position="67"/>
    </location>
</feature>
<evidence type="ECO:0000313" key="2">
    <source>
        <dbReference type="Proteomes" id="UP000240883"/>
    </source>
</evidence>
<keyword evidence="2" id="KW-1185">Reference proteome</keyword>
<accession>A0A2T2N1E1</accession>
<protein>
    <submittedName>
        <fullName evidence="1">Uncharacterized protein</fullName>
    </submittedName>
</protein>
<feature type="non-terminal residue" evidence="1">
    <location>
        <position position="1"/>
    </location>
</feature>
<sequence length="67" mass="7665">FCFLCDGWICNVPDWDQHYQEHVGINNIPVQCDPITLQKVCQQQPGYAPLNIYRTGSATQTSVSQYM</sequence>
<name>A0A2T2N1E1_CORCC</name>
<evidence type="ECO:0000313" key="1">
    <source>
        <dbReference type="EMBL" id="PSN59179.1"/>
    </source>
</evidence>
<organism evidence="1 2">
    <name type="scientific">Corynespora cassiicola Philippines</name>
    <dbReference type="NCBI Taxonomy" id="1448308"/>
    <lineage>
        <taxon>Eukaryota</taxon>
        <taxon>Fungi</taxon>
        <taxon>Dikarya</taxon>
        <taxon>Ascomycota</taxon>
        <taxon>Pezizomycotina</taxon>
        <taxon>Dothideomycetes</taxon>
        <taxon>Pleosporomycetidae</taxon>
        <taxon>Pleosporales</taxon>
        <taxon>Corynesporascaceae</taxon>
        <taxon>Corynespora</taxon>
    </lineage>
</organism>
<proteinExistence type="predicted"/>